<feature type="compositionally biased region" description="Basic and acidic residues" evidence="6">
    <location>
        <begin position="244"/>
        <end position="254"/>
    </location>
</feature>
<protein>
    <recommendedName>
        <fullName evidence="5">ATP-dependent RNA helicase</fullName>
        <ecNumber evidence="5">3.6.4.13</ecNumber>
    </recommendedName>
</protein>
<keyword evidence="4 5" id="KW-0694">RNA-binding</keyword>
<comment type="catalytic activity">
    <reaction evidence="5">
        <text>ATP + H2O = ADP + phosphate + H(+)</text>
        <dbReference type="Rhea" id="RHEA:13065"/>
        <dbReference type="ChEBI" id="CHEBI:15377"/>
        <dbReference type="ChEBI" id="CHEBI:15378"/>
        <dbReference type="ChEBI" id="CHEBI:30616"/>
        <dbReference type="ChEBI" id="CHEBI:43474"/>
        <dbReference type="ChEBI" id="CHEBI:456216"/>
        <dbReference type="EC" id="3.6.4.13"/>
    </reaction>
</comment>
<evidence type="ECO:0000313" key="8">
    <source>
        <dbReference type="EMBL" id="KAF5379790.1"/>
    </source>
</evidence>
<dbReference type="InterPro" id="IPR001650">
    <property type="entry name" value="Helicase_C-like"/>
</dbReference>
<evidence type="ECO:0000256" key="3">
    <source>
        <dbReference type="ARBA" id="ARBA00022840"/>
    </source>
</evidence>
<dbReference type="SUPFAM" id="SSF52540">
    <property type="entry name" value="P-loop containing nucleoside triphosphate hydrolases"/>
    <property type="match status" value="1"/>
</dbReference>
<dbReference type="GO" id="GO:0003723">
    <property type="term" value="F:RNA binding"/>
    <property type="evidence" value="ECO:0007669"/>
    <property type="project" value="UniProtKB-UniRule"/>
</dbReference>
<name>A0A8H5M3D0_9AGAR</name>
<evidence type="ECO:0000256" key="1">
    <source>
        <dbReference type="ARBA" id="ARBA00022741"/>
    </source>
</evidence>
<dbReference type="InterPro" id="IPR027417">
    <property type="entry name" value="P-loop_NTPase"/>
</dbReference>
<sequence length="263" mass="28958">MLVPPVAQALLLSCVSHLSIYFFFAACSRPIWWNQAVVKAGQRPNPTDLTKKDRPFLWQSSNNSFEQEHECLKLAPFASTLPLALHILRQERLMHALPTGTTSISKTIFFFPTACHVSFASELLSTLPGLSLVLELHSRKSQDARTKGSACFRDATEAILLSSDVAVRGMDFPGVTLVLQLNLPVSTEQYIYRLGCTTRAGTGGRGILVLDPAEQRFLVLKDVRPLGIAPVLGEHPFTPFDAHRLSPDTCDRSRPIAPPTPTL</sequence>
<dbReference type="PANTHER" id="PTHR24031">
    <property type="entry name" value="RNA HELICASE"/>
    <property type="match status" value="1"/>
</dbReference>
<dbReference type="GO" id="GO:0005524">
    <property type="term" value="F:ATP binding"/>
    <property type="evidence" value="ECO:0007669"/>
    <property type="project" value="UniProtKB-UniRule"/>
</dbReference>
<dbReference type="Proteomes" id="UP000565441">
    <property type="component" value="Unassembled WGS sequence"/>
</dbReference>
<keyword evidence="5" id="KW-0347">Helicase</keyword>
<evidence type="ECO:0000256" key="2">
    <source>
        <dbReference type="ARBA" id="ARBA00022801"/>
    </source>
</evidence>
<dbReference type="SMART" id="SM00490">
    <property type="entry name" value="HELICc"/>
    <property type="match status" value="1"/>
</dbReference>
<keyword evidence="1 5" id="KW-0547">Nucleotide-binding</keyword>
<comment type="function">
    <text evidence="5">RNA helicase.</text>
</comment>
<evidence type="ECO:0000256" key="4">
    <source>
        <dbReference type="ARBA" id="ARBA00022884"/>
    </source>
</evidence>
<dbReference type="EMBL" id="JAACJP010000015">
    <property type="protein sequence ID" value="KAF5379790.1"/>
    <property type="molecule type" value="Genomic_DNA"/>
</dbReference>
<dbReference type="PROSITE" id="PS51194">
    <property type="entry name" value="HELICASE_CTER"/>
    <property type="match status" value="1"/>
</dbReference>
<evidence type="ECO:0000313" key="9">
    <source>
        <dbReference type="Proteomes" id="UP000565441"/>
    </source>
</evidence>
<dbReference type="Gene3D" id="3.40.50.300">
    <property type="entry name" value="P-loop containing nucleotide triphosphate hydrolases"/>
    <property type="match status" value="1"/>
</dbReference>
<accession>A0A8H5M3D0</accession>
<comment type="caution">
    <text evidence="8">The sequence shown here is derived from an EMBL/GenBank/DDBJ whole genome shotgun (WGS) entry which is preliminary data.</text>
</comment>
<dbReference type="OrthoDB" id="193716at2759"/>
<evidence type="ECO:0000256" key="5">
    <source>
        <dbReference type="RuleBase" id="RU365068"/>
    </source>
</evidence>
<evidence type="ECO:0000256" key="6">
    <source>
        <dbReference type="SAM" id="MobiDB-lite"/>
    </source>
</evidence>
<dbReference type="EC" id="3.6.4.13" evidence="5"/>
<comment type="similarity">
    <text evidence="5">Belongs to the DEAD box helicase family.</text>
</comment>
<feature type="region of interest" description="Disordered" evidence="6">
    <location>
        <begin position="244"/>
        <end position="263"/>
    </location>
</feature>
<organism evidence="8 9">
    <name type="scientific">Tricholomella constricta</name>
    <dbReference type="NCBI Taxonomy" id="117010"/>
    <lineage>
        <taxon>Eukaryota</taxon>
        <taxon>Fungi</taxon>
        <taxon>Dikarya</taxon>
        <taxon>Basidiomycota</taxon>
        <taxon>Agaricomycotina</taxon>
        <taxon>Agaricomycetes</taxon>
        <taxon>Agaricomycetidae</taxon>
        <taxon>Agaricales</taxon>
        <taxon>Tricholomatineae</taxon>
        <taxon>Lyophyllaceae</taxon>
        <taxon>Tricholomella</taxon>
    </lineage>
</organism>
<dbReference type="Pfam" id="PF00271">
    <property type="entry name" value="Helicase_C"/>
    <property type="match status" value="1"/>
</dbReference>
<gene>
    <name evidence="8" type="ORF">D9615_005668</name>
</gene>
<keyword evidence="3 5" id="KW-0067">ATP-binding</keyword>
<keyword evidence="2 5" id="KW-0378">Hydrolase</keyword>
<evidence type="ECO:0000259" key="7">
    <source>
        <dbReference type="PROSITE" id="PS51194"/>
    </source>
</evidence>
<proteinExistence type="inferred from homology"/>
<dbReference type="GO" id="GO:0003724">
    <property type="term" value="F:RNA helicase activity"/>
    <property type="evidence" value="ECO:0007669"/>
    <property type="project" value="UniProtKB-EC"/>
</dbReference>
<comment type="domain">
    <text evidence="5">The Q motif is unique to and characteristic of the DEAD box family of RNA helicases and controls ATP binding and hydrolysis.</text>
</comment>
<feature type="domain" description="Helicase C-terminal" evidence="7">
    <location>
        <begin position="80"/>
        <end position="243"/>
    </location>
</feature>
<keyword evidence="9" id="KW-1185">Reference proteome</keyword>
<reference evidence="8 9" key="1">
    <citation type="journal article" date="2020" name="ISME J.">
        <title>Uncovering the hidden diversity of litter-decomposition mechanisms in mushroom-forming fungi.</title>
        <authorList>
            <person name="Floudas D."/>
            <person name="Bentzer J."/>
            <person name="Ahren D."/>
            <person name="Johansson T."/>
            <person name="Persson P."/>
            <person name="Tunlid A."/>
        </authorList>
    </citation>
    <scope>NUCLEOTIDE SEQUENCE [LARGE SCALE GENOMIC DNA]</scope>
    <source>
        <strain evidence="8 9">CBS 661.87</strain>
    </source>
</reference>
<dbReference type="GO" id="GO:0016787">
    <property type="term" value="F:hydrolase activity"/>
    <property type="evidence" value="ECO:0007669"/>
    <property type="project" value="UniProtKB-KW"/>
</dbReference>
<dbReference type="AlphaFoldDB" id="A0A8H5M3D0"/>